<organism evidence="1 2">
    <name type="scientific">Fuscibacter oryzae</name>
    <dbReference type="NCBI Taxonomy" id="2803939"/>
    <lineage>
        <taxon>Bacteria</taxon>
        <taxon>Pseudomonadati</taxon>
        <taxon>Pseudomonadota</taxon>
        <taxon>Alphaproteobacteria</taxon>
        <taxon>Rhodobacterales</taxon>
        <taxon>Paracoccaceae</taxon>
        <taxon>Fuscibacter</taxon>
    </lineage>
</organism>
<protein>
    <submittedName>
        <fullName evidence="1">Uncharacterized protein</fullName>
    </submittedName>
</protein>
<reference evidence="1" key="1">
    <citation type="submission" date="2021-01" db="EMBL/GenBank/DDBJ databases">
        <title>Genome seq and assembly of Tabrizicola sp. KVB23.</title>
        <authorList>
            <person name="Chhetri G."/>
        </authorList>
    </citation>
    <scope>NUCLEOTIDE SEQUENCE</scope>
    <source>
        <strain evidence="1">KVB23</strain>
    </source>
</reference>
<gene>
    <name evidence="1" type="ORF">JI744_13755</name>
</gene>
<dbReference type="RefSeq" id="WP_202661708.1">
    <property type="nucleotide sequence ID" value="NZ_JAESVP010000006.1"/>
</dbReference>
<sequence length="120" mass="12756">MHETLRPLIHKAQVLGLQIHVARAGLCLGDAAEAVSLDDGTIGVMARIRRPFLGVIPRQKNMVLGRLGPAASRILMPELTQGRPLRLRIVGLTPEHLAGPDGAEVHISAWGAPPPAGYIA</sequence>
<dbReference type="AlphaFoldDB" id="A0A8J7MQ79"/>
<dbReference type="Proteomes" id="UP000619033">
    <property type="component" value="Unassembled WGS sequence"/>
</dbReference>
<comment type="caution">
    <text evidence="1">The sequence shown here is derived from an EMBL/GenBank/DDBJ whole genome shotgun (WGS) entry which is preliminary data.</text>
</comment>
<accession>A0A8J7MQ79</accession>
<dbReference type="EMBL" id="JAESVP010000006">
    <property type="protein sequence ID" value="MBL4929175.1"/>
    <property type="molecule type" value="Genomic_DNA"/>
</dbReference>
<evidence type="ECO:0000313" key="2">
    <source>
        <dbReference type="Proteomes" id="UP000619033"/>
    </source>
</evidence>
<evidence type="ECO:0000313" key="1">
    <source>
        <dbReference type="EMBL" id="MBL4929175.1"/>
    </source>
</evidence>
<proteinExistence type="predicted"/>
<keyword evidence="2" id="KW-1185">Reference proteome</keyword>
<name>A0A8J7MQ79_9RHOB</name>